<feature type="domain" description="Ig-like" evidence="6">
    <location>
        <begin position="195"/>
        <end position="282"/>
    </location>
</feature>
<dbReference type="SMART" id="SM00408">
    <property type="entry name" value="IGc2"/>
    <property type="match status" value="4"/>
</dbReference>
<dbReference type="SMART" id="SM00406">
    <property type="entry name" value="IGv"/>
    <property type="match status" value="2"/>
</dbReference>
<dbReference type="InterPro" id="IPR036116">
    <property type="entry name" value="FN3_sf"/>
</dbReference>
<accession>A0A979FSC7</accession>
<feature type="transmembrane region" description="Helical" evidence="5">
    <location>
        <begin position="73"/>
        <end position="91"/>
    </location>
</feature>
<organism evidence="8 9">
    <name type="scientific">Hyalella azteca</name>
    <name type="common">Amphipod</name>
    <dbReference type="NCBI Taxonomy" id="294128"/>
    <lineage>
        <taxon>Eukaryota</taxon>
        <taxon>Metazoa</taxon>
        <taxon>Ecdysozoa</taxon>
        <taxon>Arthropoda</taxon>
        <taxon>Crustacea</taxon>
        <taxon>Multicrustacea</taxon>
        <taxon>Malacostraca</taxon>
        <taxon>Eumalacostraca</taxon>
        <taxon>Peracarida</taxon>
        <taxon>Amphipoda</taxon>
        <taxon>Senticaudata</taxon>
        <taxon>Talitrida</taxon>
        <taxon>Talitroidea</taxon>
        <taxon>Hyalellidae</taxon>
        <taxon>Hyalella</taxon>
    </lineage>
</organism>
<dbReference type="OMA" id="ITEYTIM"/>
<evidence type="ECO:0000256" key="2">
    <source>
        <dbReference type="ARBA" id="ARBA00023157"/>
    </source>
</evidence>
<dbReference type="InterPro" id="IPR013783">
    <property type="entry name" value="Ig-like_fold"/>
</dbReference>
<dbReference type="SUPFAM" id="SSF48726">
    <property type="entry name" value="Immunoglobulin"/>
    <property type="match status" value="5"/>
</dbReference>
<keyword evidence="3" id="KW-0393">Immunoglobulin domain</keyword>
<dbReference type="SUPFAM" id="SSF49265">
    <property type="entry name" value="Fibronectin type III"/>
    <property type="match status" value="2"/>
</dbReference>
<name>A0A979FSC7_HYAAZ</name>
<keyword evidence="5" id="KW-1133">Transmembrane helix</keyword>
<dbReference type="OrthoDB" id="428111at2759"/>
<keyword evidence="5" id="KW-0472">Membrane</keyword>
<dbReference type="InterPro" id="IPR007110">
    <property type="entry name" value="Ig-like_dom"/>
</dbReference>
<dbReference type="InterPro" id="IPR013106">
    <property type="entry name" value="Ig_V-set"/>
</dbReference>
<feature type="domain" description="Ig-like" evidence="6">
    <location>
        <begin position="99"/>
        <end position="189"/>
    </location>
</feature>
<feature type="compositionally biased region" description="Basic and acidic residues" evidence="4">
    <location>
        <begin position="1489"/>
        <end position="1499"/>
    </location>
</feature>
<evidence type="ECO:0000256" key="1">
    <source>
        <dbReference type="ARBA" id="ARBA00022737"/>
    </source>
</evidence>
<dbReference type="InterPro" id="IPR003599">
    <property type="entry name" value="Ig_sub"/>
</dbReference>
<dbReference type="RefSeq" id="XP_047739527.1">
    <property type="nucleotide sequence ID" value="XM_047883571.1"/>
</dbReference>
<evidence type="ECO:0000313" key="9">
    <source>
        <dbReference type="RefSeq" id="XP_047739527.1"/>
    </source>
</evidence>
<gene>
    <name evidence="9" type="primary">LOC108669702</name>
</gene>
<feature type="compositionally biased region" description="Low complexity" evidence="4">
    <location>
        <begin position="1567"/>
        <end position="1578"/>
    </location>
</feature>
<feature type="domain" description="Ig-like" evidence="6">
    <location>
        <begin position="287"/>
        <end position="372"/>
    </location>
</feature>
<dbReference type="GO" id="GO:0030424">
    <property type="term" value="C:axon"/>
    <property type="evidence" value="ECO:0007669"/>
    <property type="project" value="TreeGrafter"/>
</dbReference>
<dbReference type="FunFam" id="2.60.40.10:FF:000032">
    <property type="entry name" value="palladin isoform X1"/>
    <property type="match status" value="1"/>
</dbReference>
<dbReference type="InterPro" id="IPR003961">
    <property type="entry name" value="FN3_dom"/>
</dbReference>
<dbReference type="Pfam" id="PF07679">
    <property type="entry name" value="I-set"/>
    <property type="match status" value="3"/>
</dbReference>
<feature type="domain" description="Ig-like" evidence="6">
    <location>
        <begin position="480"/>
        <end position="567"/>
    </location>
</feature>
<dbReference type="Pfam" id="PF00041">
    <property type="entry name" value="fn3"/>
    <property type="match status" value="1"/>
</dbReference>
<dbReference type="Gene3D" id="2.60.40.10">
    <property type="entry name" value="Immunoglobulins"/>
    <property type="match status" value="8"/>
</dbReference>
<evidence type="ECO:0000256" key="4">
    <source>
        <dbReference type="SAM" id="MobiDB-lite"/>
    </source>
</evidence>
<keyword evidence="8" id="KW-1185">Reference proteome</keyword>
<sequence length="1601" mass="173006">MKPIVSTAKPPLGFPDTRMPKAEGDCNLVFAECRTERNQCVGVVLRANLPPRYSSSNKYSSKKFKIMLRSSKILASRLLLSVIILAAWSPGVRGDSRVPRIIDHPTNWTVPRNDPVTLNCGAEGRPPPTITWYKDGAPLPKSPHRVLLPTGSLFFLRVWQSKKESDAGMYWCEASNRYGTARSANASLQIAFLRDDFRTSPRDTRVVAGQQARLDCVPPRGHPPPALTWTRDGHELHRDNRLNFDASGRLMISETRQTDEGSYACHAENLVGRRSSSPAILAVLVRPFFVRLPDDVEGRVGGEARLHCRAGGSPAPHVTWRRHDGRMPVGRARLVDEDHALTIVSLQTSDDGEYYCQAENEVATVVARARLTVLDFPRVITSASDTAVIANTTIELPCSGAGTPAPTSLWTLPGRPQPVGVGEVLKDSAGQRVIEVLPSGALRLTAPEDGQHTCLLVNSAGGVSTHAWLTVVPEQHLPPPLLTRIPPLTLTLLAGTSATLPCQARGPPQVQVRWFRGDVFLRSAEPRVTLTQDGDLIFSALQESDSAEYVCEASSRSGQSRARCALLVVGAPESHRMSPHKTPHPPTVEDVPGAPSRPRVVNVTDAGVTLAWSAPLRVGNRPLIGYRVSVFTAGWPNEKKPDSDNHRVLSALKFHDVTNSRRGWVPIHKPVIEPYIYIELIRDHPRLVVVQAFNALGDSEPSAWSPLLSAAHQDLSPSVRTERASPLAGTLVNLTAVTPLPNDALRITWRVTEEGRLVEGVYVHYRPRRVLHMSPPQETSQVDSLSSSVISRDHFTGASNHRHVNHSIAVATDASLRSNHSWSTVTVMNAFASSYVLSRLSPNTEYEVFLAPFSDTETGQPTALLTNITFENAPAGPPLEVSVQLWNLSAALLSWRPPEPRLANGVITAYQIEVMINGTMLLMNKSLDASLQSFELSRLSPGQSYSISLSAATRAGIGPPAPTLHLQTDPALLNPFVNRRTETPGVMTEVWFIMLVGGAMFFLLLISVVLLYIKRYYTTRSATKLPKLNGSVTKTSNLANFYGGENLWPDSSNWKLSDEDSGDSGNRKSLEGSKTFLQLRSPTCKSPFSTNLLPSPVDPGSAEDALLASLSPEYAEIDNLGTFGHARRGVNGSSSTGDLLEKSSSSGAEAYASASILSSCKSSRSKQASVSQFLSLPQAAPVMRGSVQRVQDGHPSSECAGKLMSSSSGPYFIEPSMLGLPSSQTHMNLTFVSSAYPGQPGSQFRAPAVTSTYSTGRLVGYPASIGYAPVDQKLPGHGNSRISAPSPYSVNTFTSQPHLLKQGIALNLRDMVAPPPPDHPPPLNGYSARVNSFNRTKTMDELPYACYSSTQVVTPAMSRAASVEGGGSPYSSCTYQSIEGLAQAFASIPECQRLYQCGNCGVESSASSVTSNYARPRRCNHASYGPRPLKKGRRYVPDYYGWVSPPHSPPFQNQQIMSIDAHSASASVYGGSVRSDPGAISQGSDVTDAAEHSDPDSRHSVLSKYSGTLDASNNHDQNSRVLPITKDTSTDSNTDQIPEDENSTVICPDIVSSENGITHVPSPPNTTPNSSVHSPSAESGGGSSGRGETPVFDVRDDQTKL</sequence>
<feature type="region of interest" description="Disordered" evidence="4">
    <location>
        <begin position="1468"/>
        <end position="1601"/>
    </location>
</feature>
<feature type="region of interest" description="Disordered" evidence="4">
    <location>
        <begin position="1053"/>
        <end position="1072"/>
    </location>
</feature>
<protein>
    <submittedName>
        <fullName evidence="9">Protein sax-3 isoform X1</fullName>
    </submittedName>
</protein>
<dbReference type="PROSITE" id="PS50835">
    <property type="entry name" value="IG_LIKE"/>
    <property type="match status" value="5"/>
</dbReference>
<dbReference type="SMART" id="SM00060">
    <property type="entry name" value="FN3"/>
    <property type="match status" value="3"/>
</dbReference>
<dbReference type="Pfam" id="PF13927">
    <property type="entry name" value="Ig_3"/>
    <property type="match status" value="1"/>
</dbReference>
<dbReference type="InterPro" id="IPR036179">
    <property type="entry name" value="Ig-like_dom_sf"/>
</dbReference>
<evidence type="ECO:0000256" key="3">
    <source>
        <dbReference type="ARBA" id="ARBA00023319"/>
    </source>
</evidence>
<keyword evidence="2" id="KW-1015">Disulfide bond</keyword>
<dbReference type="GO" id="GO:0098609">
    <property type="term" value="P:cell-cell adhesion"/>
    <property type="evidence" value="ECO:0007669"/>
    <property type="project" value="TreeGrafter"/>
</dbReference>
<dbReference type="PROSITE" id="PS50853">
    <property type="entry name" value="FN3"/>
    <property type="match status" value="2"/>
</dbReference>
<dbReference type="FunFam" id="2.60.40.10:FF:000189">
    <property type="entry name" value="Neogenin isoform 3"/>
    <property type="match status" value="2"/>
</dbReference>
<feature type="transmembrane region" description="Helical" evidence="5">
    <location>
        <begin position="990"/>
        <end position="1013"/>
    </location>
</feature>
<dbReference type="SMART" id="SM00409">
    <property type="entry name" value="IG"/>
    <property type="match status" value="5"/>
</dbReference>
<dbReference type="CDD" id="cd00063">
    <property type="entry name" value="FN3"/>
    <property type="match status" value="2"/>
</dbReference>
<dbReference type="PANTHER" id="PTHR44170:SF52">
    <property type="entry name" value="PROTEIN SAX-3"/>
    <property type="match status" value="1"/>
</dbReference>
<feature type="domain" description="Fibronectin type-III" evidence="7">
    <location>
        <begin position="594"/>
        <end position="714"/>
    </location>
</feature>
<feature type="region of interest" description="Disordered" evidence="4">
    <location>
        <begin position="573"/>
        <end position="595"/>
    </location>
</feature>
<dbReference type="InterPro" id="IPR013098">
    <property type="entry name" value="Ig_I-set"/>
</dbReference>
<feature type="domain" description="Fibronectin type-III" evidence="7">
    <location>
        <begin position="877"/>
        <end position="971"/>
    </location>
</feature>
<dbReference type="InterPro" id="IPR003598">
    <property type="entry name" value="Ig_sub2"/>
</dbReference>
<dbReference type="GO" id="GO:0005886">
    <property type="term" value="C:plasma membrane"/>
    <property type="evidence" value="ECO:0007669"/>
    <property type="project" value="TreeGrafter"/>
</dbReference>
<keyword evidence="5" id="KW-0812">Transmembrane</keyword>
<evidence type="ECO:0000313" key="8">
    <source>
        <dbReference type="Proteomes" id="UP000694843"/>
    </source>
</evidence>
<dbReference type="PANTHER" id="PTHR44170">
    <property type="entry name" value="PROTEIN SIDEKICK"/>
    <property type="match status" value="1"/>
</dbReference>
<evidence type="ECO:0000256" key="5">
    <source>
        <dbReference type="SAM" id="Phobius"/>
    </source>
</evidence>
<evidence type="ECO:0000259" key="6">
    <source>
        <dbReference type="PROSITE" id="PS50835"/>
    </source>
</evidence>
<feature type="domain" description="Ig-like" evidence="6">
    <location>
        <begin position="377"/>
        <end position="470"/>
    </location>
</feature>
<dbReference type="KEGG" id="hazt:108669702"/>
<dbReference type="GeneID" id="108669702"/>
<feature type="compositionally biased region" description="Polar residues" evidence="4">
    <location>
        <begin position="1503"/>
        <end position="1536"/>
    </location>
</feature>
<evidence type="ECO:0000259" key="7">
    <source>
        <dbReference type="PROSITE" id="PS50853"/>
    </source>
</evidence>
<keyword evidence="1" id="KW-0677">Repeat</keyword>
<dbReference type="Proteomes" id="UP000694843">
    <property type="component" value="Unplaced"/>
</dbReference>
<dbReference type="GO" id="GO:0007411">
    <property type="term" value="P:axon guidance"/>
    <property type="evidence" value="ECO:0007669"/>
    <property type="project" value="TreeGrafter"/>
</dbReference>
<reference evidence="9" key="1">
    <citation type="submission" date="2025-08" db="UniProtKB">
        <authorList>
            <consortium name="RefSeq"/>
        </authorList>
    </citation>
    <scope>IDENTIFICATION</scope>
    <source>
        <tissue evidence="9">Whole organism</tissue>
    </source>
</reference>
<proteinExistence type="predicted"/>